<reference evidence="2" key="1">
    <citation type="submission" date="2023-03" db="EMBL/GenBank/DDBJ databases">
        <title>Massive genome expansion in bonnet fungi (Mycena s.s.) driven by repeated elements and novel gene families across ecological guilds.</title>
        <authorList>
            <consortium name="Lawrence Berkeley National Laboratory"/>
            <person name="Harder C.B."/>
            <person name="Miyauchi S."/>
            <person name="Viragh M."/>
            <person name="Kuo A."/>
            <person name="Thoen E."/>
            <person name="Andreopoulos B."/>
            <person name="Lu D."/>
            <person name="Skrede I."/>
            <person name="Drula E."/>
            <person name="Henrissat B."/>
            <person name="Morin E."/>
            <person name="Kohler A."/>
            <person name="Barry K."/>
            <person name="LaButti K."/>
            <person name="Morin E."/>
            <person name="Salamov A."/>
            <person name="Lipzen A."/>
            <person name="Mereny Z."/>
            <person name="Hegedus B."/>
            <person name="Baldrian P."/>
            <person name="Stursova M."/>
            <person name="Weitz H."/>
            <person name="Taylor A."/>
            <person name="Grigoriev I.V."/>
            <person name="Nagy L.G."/>
            <person name="Martin F."/>
            <person name="Kauserud H."/>
        </authorList>
    </citation>
    <scope>NUCLEOTIDE SEQUENCE</scope>
    <source>
        <strain evidence="2">CBHHK188m</strain>
    </source>
</reference>
<comment type="caution">
    <text evidence="2">The sequence shown here is derived from an EMBL/GenBank/DDBJ whole genome shotgun (WGS) entry which is preliminary data.</text>
</comment>
<keyword evidence="1" id="KW-0472">Membrane</keyword>
<evidence type="ECO:0000313" key="2">
    <source>
        <dbReference type="EMBL" id="KAJ7780526.1"/>
    </source>
</evidence>
<accession>A0AAD7KAJ3</accession>
<feature type="transmembrane region" description="Helical" evidence="1">
    <location>
        <begin position="79"/>
        <end position="105"/>
    </location>
</feature>
<gene>
    <name evidence="2" type="ORF">DFH07DRAFT_765066</name>
</gene>
<name>A0AAD7KAJ3_9AGAR</name>
<keyword evidence="1" id="KW-1133">Transmembrane helix</keyword>
<sequence>MYESFSLVKISLQFTQPDGGLAFAICEIIVTLRAEIKYMWTYEHLPRRSAIVLNHSGKVPFVYGHRDERTPARICRNNLIFRLVVMSGMLVALDIILMVRVYALYNRRTSIAASLIFFFVFKLVSTLVAVHLGIGTQRFDSNCLVMTGPQPALYFFAGGELVFQFAILGFTLSGHLSAARGGWGNPLVSLLSRDGSISFTAITVAMVGAIALGLKPANRNHIIFP</sequence>
<feature type="transmembrane region" description="Helical" evidence="1">
    <location>
        <begin position="196"/>
        <end position="214"/>
    </location>
</feature>
<feature type="transmembrane region" description="Helical" evidence="1">
    <location>
        <begin position="153"/>
        <end position="176"/>
    </location>
</feature>
<keyword evidence="1" id="KW-0812">Transmembrane</keyword>
<dbReference type="EMBL" id="JARJLG010000005">
    <property type="protein sequence ID" value="KAJ7780526.1"/>
    <property type="molecule type" value="Genomic_DNA"/>
</dbReference>
<organism evidence="2 3">
    <name type="scientific">Mycena maculata</name>
    <dbReference type="NCBI Taxonomy" id="230809"/>
    <lineage>
        <taxon>Eukaryota</taxon>
        <taxon>Fungi</taxon>
        <taxon>Dikarya</taxon>
        <taxon>Basidiomycota</taxon>
        <taxon>Agaricomycotina</taxon>
        <taxon>Agaricomycetes</taxon>
        <taxon>Agaricomycetidae</taxon>
        <taxon>Agaricales</taxon>
        <taxon>Marasmiineae</taxon>
        <taxon>Mycenaceae</taxon>
        <taxon>Mycena</taxon>
    </lineage>
</organism>
<dbReference type="AlphaFoldDB" id="A0AAD7KAJ3"/>
<feature type="transmembrane region" description="Helical" evidence="1">
    <location>
        <begin position="111"/>
        <end position="132"/>
    </location>
</feature>
<evidence type="ECO:0000256" key="1">
    <source>
        <dbReference type="SAM" id="Phobius"/>
    </source>
</evidence>
<evidence type="ECO:0000313" key="3">
    <source>
        <dbReference type="Proteomes" id="UP001215280"/>
    </source>
</evidence>
<proteinExistence type="predicted"/>
<keyword evidence="3" id="KW-1185">Reference proteome</keyword>
<dbReference type="Proteomes" id="UP001215280">
    <property type="component" value="Unassembled WGS sequence"/>
</dbReference>
<protein>
    <submittedName>
        <fullName evidence="2">Uncharacterized protein</fullName>
    </submittedName>
</protein>